<dbReference type="RefSeq" id="WP_116025502.1">
    <property type="nucleotide sequence ID" value="NZ_QTTT01000001.1"/>
</dbReference>
<gene>
    <name evidence="2" type="ORF">DFJ69_5870</name>
</gene>
<dbReference type="Gene3D" id="3.40.50.300">
    <property type="entry name" value="P-loop containing nucleotide triphosphate hydrolases"/>
    <property type="match status" value="1"/>
</dbReference>
<organism evidence="2 3">
    <name type="scientific">Thermomonospora umbrina</name>
    <dbReference type="NCBI Taxonomy" id="111806"/>
    <lineage>
        <taxon>Bacteria</taxon>
        <taxon>Bacillati</taxon>
        <taxon>Actinomycetota</taxon>
        <taxon>Actinomycetes</taxon>
        <taxon>Streptosporangiales</taxon>
        <taxon>Thermomonosporaceae</taxon>
        <taxon>Thermomonospora</taxon>
    </lineage>
</organism>
<dbReference type="EMBL" id="QTTT01000001">
    <property type="protein sequence ID" value="REF00338.1"/>
    <property type="molecule type" value="Genomic_DNA"/>
</dbReference>
<evidence type="ECO:0008006" key="4">
    <source>
        <dbReference type="Google" id="ProtNLM"/>
    </source>
</evidence>
<dbReference type="SUPFAM" id="SSF52540">
    <property type="entry name" value="P-loop containing nucleoside triphosphate hydrolases"/>
    <property type="match status" value="1"/>
</dbReference>
<keyword evidence="1" id="KW-1133">Transmembrane helix</keyword>
<comment type="caution">
    <text evidence="2">The sequence shown here is derived from an EMBL/GenBank/DDBJ whole genome shotgun (WGS) entry which is preliminary data.</text>
</comment>
<name>A0A3D9SXQ0_9ACTN</name>
<reference evidence="2 3" key="1">
    <citation type="submission" date="2018-08" db="EMBL/GenBank/DDBJ databases">
        <title>Sequencing the genomes of 1000 actinobacteria strains.</title>
        <authorList>
            <person name="Klenk H.-P."/>
        </authorList>
    </citation>
    <scope>NUCLEOTIDE SEQUENCE [LARGE SCALE GENOMIC DNA]</scope>
    <source>
        <strain evidence="2 3">DSM 43927</strain>
    </source>
</reference>
<feature type="transmembrane region" description="Helical" evidence="1">
    <location>
        <begin position="81"/>
        <end position="99"/>
    </location>
</feature>
<evidence type="ECO:0000256" key="1">
    <source>
        <dbReference type="SAM" id="Phobius"/>
    </source>
</evidence>
<proteinExistence type="predicted"/>
<dbReference type="InterPro" id="IPR027417">
    <property type="entry name" value="P-loop_NTPase"/>
</dbReference>
<evidence type="ECO:0000313" key="3">
    <source>
        <dbReference type="Proteomes" id="UP000256661"/>
    </source>
</evidence>
<sequence>MNHTTTKAAGGAILLGETDRAFEPVIPTTEPAADTLVIDLPEGGKDDAGGRRWLPEGLGQRLRHDAYTTAWRLRRQSVPHAAAATVIGAGFAAEALVAAGTTTPLAASILAGGTAACATLGAVWRVRRRWPRWAGRVFWGGLAGTAWLTLAPYGLSPEHVGALAAVEYGLAARWWQTNRIGYPTGEKEEPVLVEEQPSTAQQIMVDWASYVGGQSGPLPGSRLSLPLPTKHTISFALELARGKQTLATVMANLDKISTGLNIGVADLVADAWPTQPGEKDRPARVRFQIVTDSPIRGNLDFDGPRRRGGLLDLGPYADGAGEAQYRLYTDGSMWSGVIIGGTGIGKSRLVENIVISALSGGDTEYIYIDPQNGVSSPALTQYAHWFGTMRNAGDVLNAVIAMLDARGEESAVEGWTGFTPGPQRPGLLIVIEECHNLFRDPNIARLWDRIAREGRKLGIALLCISQYPGLETFGGLEPLRSSVMEGNAIVLRSTSNQTGQLMPGMDVDPKSLPKIPGYGYIQGSEETGVRTAPFRNRNTGDQAGKWLVVQPRPGLDKLTATATLAAGTAYRERHVSEDTGRSASAARVQALRDGHLPADMIAGPAETQSVPSGEMGSIIAFPAPVSVEDLRRPTQPASAHVDLSASHLAVLKAVAAGASRPADVEKHVDLSPRRIATLLKELVASGHLTQPAYGRYQRAA</sequence>
<dbReference type="OrthoDB" id="3648675at2"/>
<keyword evidence="1" id="KW-0812">Transmembrane</keyword>
<evidence type="ECO:0000313" key="2">
    <source>
        <dbReference type="EMBL" id="REF00338.1"/>
    </source>
</evidence>
<feature type="transmembrane region" description="Helical" evidence="1">
    <location>
        <begin position="105"/>
        <end position="124"/>
    </location>
</feature>
<dbReference type="AlphaFoldDB" id="A0A3D9SXQ0"/>
<feature type="transmembrane region" description="Helical" evidence="1">
    <location>
        <begin position="136"/>
        <end position="155"/>
    </location>
</feature>
<keyword evidence="1" id="KW-0472">Membrane</keyword>
<accession>A0A3D9SXQ0</accession>
<protein>
    <recommendedName>
        <fullName evidence="4">S-DNA-T family DNA segregation ATPase FtsK/SpoIIIE</fullName>
    </recommendedName>
</protein>
<keyword evidence="3" id="KW-1185">Reference proteome</keyword>
<dbReference type="Proteomes" id="UP000256661">
    <property type="component" value="Unassembled WGS sequence"/>
</dbReference>